<dbReference type="GO" id="GO:0003676">
    <property type="term" value="F:nucleic acid binding"/>
    <property type="evidence" value="ECO:0007669"/>
    <property type="project" value="InterPro"/>
</dbReference>
<evidence type="ECO:0000256" key="5">
    <source>
        <dbReference type="ARBA" id="ARBA00022801"/>
    </source>
</evidence>
<gene>
    <name evidence="9" type="ORF">EXIGLDRAFT_837842</name>
</gene>
<keyword evidence="7" id="KW-0325">Glycoprotein</keyword>
<dbReference type="PANTHER" id="PTHR33146">
    <property type="entry name" value="ENDONUCLEASE 4"/>
    <property type="match status" value="1"/>
</dbReference>
<keyword evidence="5" id="KW-0378">Hydrolase</keyword>
<evidence type="ECO:0000313" key="10">
    <source>
        <dbReference type="Proteomes" id="UP000077266"/>
    </source>
</evidence>
<sequence length="290" mass="31600">MAPLLTFCVAAAGLLGKAIAWGPKGHMTVGFVAMEFLSSNTIDAWADDVRNDPKWAWSKPLHFIDVEDEPMNGACSVDELRDCANEACILVAISNYTIQVADETLSSESRQVALKFLTHFFGDLAQPLHVEGYALGGNLVPVTCFGRSTNLHKVWDVDLLDLNLNVNHGGSLNTYISSLITRIATDDFSIPVSQWFTCDSSRSRLGFSCPLTWARESNAFDCSTVFTYQAGTDICSTGTYAANAAPVIDLQIARAGYRLANWLNTLLDPPQSGRPSLRIAAETMQKAMHA</sequence>
<dbReference type="Pfam" id="PF02265">
    <property type="entry name" value="S1-P1_nuclease"/>
    <property type="match status" value="1"/>
</dbReference>
<evidence type="ECO:0000313" key="9">
    <source>
        <dbReference type="EMBL" id="KZV90443.1"/>
    </source>
</evidence>
<name>A0A165GFJ5_EXIGL</name>
<dbReference type="GO" id="GO:0004519">
    <property type="term" value="F:endonuclease activity"/>
    <property type="evidence" value="ECO:0007669"/>
    <property type="project" value="UniProtKB-KW"/>
</dbReference>
<keyword evidence="10" id="KW-1185">Reference proteome</keyword>
<dbReference type="InterPro" id="IPR008947">
    <property type="entry name" value="PLipase_C/P1_nuclease_dom_sf"/>
</dbReference>
<evidence type="ECO:0000256" key="2">
    <source>
        <dbReference type="ARBA" id="ARBA00022722"/>
    </source>
</evidence>
<dbReference type="GO" id="GO:0046872">
    <property type="term" value="F:metal ion binding"/>
    <property type="evidence" value="ECO:0007669"/>
    <property type="project" value="UniProtKB-KW"/>
</dbReference>
<keyword evidence="6" id="KW-1015">Disulfide bond</keyword>
<dbReference type="EMBL" id="KV426049">
    <property type="protein sequence ID" value="KZV90443.1"/>
    <property type="molecule type" value="Genomic_DNA"/>
</dbReference>
<reference evidence="9 10" key="1">
    <citation type="journal article" date="2016" name="Mol. Biol. Evol.">
        <title>Comparative Genomics of Early-Diverging Mushroom-Forming Fungi Provides Insights into the Origins of Lignocellulose Decay Capabilities.</title>
        <authorList>
            <person name="Nagy L.G."/>
            <person name="Riley R."/>
            <person name="Tritt A."/>
            <person name="Adam C."/>
            <person name="Daum C."/>
            <person name="Floudas D."/>
            <person name="Sun H."/>
            <person name="Yadav J.S."/>
            <person name="Pangilinan J."/>
            <person name="Larsson K.H."/>
            <person name="Matsuura K."/>
            <person name="Barry K."/>
            <person name="Labutti K."/>
            <person name="Kuo R."/>
            <person name="Ohm R.A."/>
            <person name="Bhattacharya S.S."/>
            <person name="Shirouzu T."/>
            <person name="Yoshinaga Y."/>
            <person name="Martin F.M."/>
            <person name="Grigoriev I.V."/>
            <person name="Hibbett D.S."/>
        </authorList>
    </citation>
    <scope>NUCLEOTIDE SEQUENCE [LARGE SCALE GENOMIC DNA]</scope>
    <source>
        <strain evidence="9 10">HHB12029</strain>
    </source>
</reference>
<dbReference type="AlphaFoldDB" id="A0A165GFJ5"/>
<evidence type="ECO:0000256" key="3">
    <source>
        <dbReference type="ARBA" id="ARBA00022723"/>
    </source>
</evidence>
<dbReference type="Gene3D" id="1.10.575.10">
    <property type="entry name" value="P1 Nuclease"/>
    <property type="match status" value="1"/>
</dbReference>
<dbReference type="PANTHER" id="PTHR33146:SF26">
    <property type="entry name" value="ENDONUCLEASE 4"/>
    <property type="match status" value="1"/>
</dbReference>
<keyword evidence="4" id="KW-0255">Endonuclease</keyword>
<dbReference type="InterPro" id="IPR003154">
    <property type="entry name" value="S1/P1nuclease"/>
</dbReference>
<dbReference type="GO" id="GO:0006308">
    <property type="term" value="P:DNA catabolic process"/>
    <property type="evidence" value="ECO:0007669"/>
    <property type="project" value="InterPro"/>
</dbReference>
<evidence type="ECO:0000256" key="4">
    <source>
        <dbReference type="ARBA" id="ARBA00022759"/>
    </source>
</evidence>
<dbReference type="InParanoid" id="A0A165GFJ5"/>
<evidence type="ECO:0000256" key="1">
    <source>
        <dbReference type="ARBA" id="ARBA00009547"/>
    </source>
</evidence>
<evidence type="ECO:0000256" key="7">
    <source>
        <dbReference type="ARBA" id="ARBA00023180"/>
    </source>
</evidence>
<accession>A0A165GFJ5</accession>
<dbReference type="GO" id="GO:0016788">
    <property type="term" value="F:hydrolase activity, acting on ester bonds"/>
    <property type="evidence" value="ECO:0007669"/>
    <property type="project" value="InterPro"/>
</dbReference>
<proteinExistence type="inferred from homology"/>
<protein>
    <submittedName>
        <fullName evidence="9">Phospholipase C/P1 nuclease</fullName>
    </submittedName>
</protein>
<organism evidence="9 10">
    <name type="scientific">Exidia glandulosa HHB12029</name>
    <dbReference type="NCBI Taxonomy" id="1314781"/>
    <lineage>
        <taxon>Eukaryota</taxon>
        <taxon>Fungi</taxon>
        <taxon>Dikarya</taxon>
        <taxon>Basidiomycota</taxon>
        <taxon>Agaricomycotina</taxon>
        <taxon>Agaricomycetes</taxon>
        <taxon>Auriculariales</taxon>
        <taxon>Exidiaceae</taxon>
        <taxon>Exidia</taxon>
    </lineage>
</organism>
<keyword evidence="2" id="KW-0540">Nuclease</keyword>
<keyword evidence="8" id="KW-0732">Signal</keyword>
<evidence type="ECO:0000256" key="6">
    <source>
        <dbReference type="ARBA" id="ARBA00023157"/>
    </source>
</evidence>
<keyword evidence="3" id="KW-0479">Metal-binding</keyword>
<dbReference type="STRING" id="1314781.A0A165GFJ5"/>
<evidence type="ECO:0000256" key="8">
    <source>
        <dbReference type="SAM" id="SignalP"/>
    </source>
</evidence>
<feature type="signal peptide" evidence="8">
    <location>
        <begin position="1"/>
        <end position="20"/>
    </location>
</feature>
<dbReference type="OrthoDB" id="441446at2759"/>
<dbReference type="CDD" id="cd11010">
    <property type="entry name" value="S1-P1_nuclease"/>
    <property type="match status" value="1"/>
</dbReference>
<dbReference type="SUPFAM" id="SSF48537">
    <property type="entry name" value="Phospholipase C/P1 nuclease"/>
    <property type="match status" value="1"/>
</dbReference>
<comment type="similarity">
    <text evidence="1">Belongs to the nuclease type I family.</text>
</comment>
<feature type="chain" id="PRO_5007858199" evidence="8">
    <location>
        <begin position="21"/>
        <end position="290"/>
    </location>
</feature>
<dbReference type="Proteomes" id="UP000077266">
    <property type="component" value="Unassembled WGS sequence"/>
</dbReference>